<gene>
    <name evidence="1" type="ORF">DSO57_1015044</name>
</gene>
<dbReference type="Proteomes" id="UP001165960">
    <property type="component" value="Unassembled WGS sequence"/>
</dbReference>
<organism evidence="1 2">
    <name type="scientific">Entomophthora muscae</name>
    <dbReference type="NCBI Taxonomy" id="34485"/>
    <lineage>
        <taxon>Eukaryota</taxon>
        <taxon>Fungi</taxon>
        <taxon>Fungi incertae sedis</taxon>
        <taxon>Zoopagomycota</taxon>
        <taxon>Entomophthoromycotina</taxon>
        <taxon>Entomophthoromycetes</taxon>
        <taxon>Entomophthorales</taxon>
        <taxon>Entomophthoraceae</taxon>
        <taxon>Entomophthora</taxon>
    </lineage>
</organism>
<evidence type="ECO:0000313" key="2">
    <source>
        <dbReference type="Proteomes" id="UP001165960"/>
    </source>
</evidence>
<protein>
    <submittedName>
        <fullName evidence="1">Uncharacterized protein</fullName>
    </submittedName>
</protein>
<name>A0ACC2TSN4_9FUNG</name>
<reference evidence="1" key="1">
    <citation type="submission" date="2022-04" db="EMBL/GenBank/DDBJ databases">
        <title>Genome of the entomopathogenic fungus Entomophthora muscae.</title>
        <authorList>
            <person name="Elya C."/>
            <person name="Lovett B.R."/>
            <person name="Lee E."/>
            <person name="Macias A.M."/>
            <person name="Hajek A.E."/>
            <person name="De Bivort B.L."/>
            <person name="Kasson M.T."/>
            <person name="De Fine Licht H.H."/>
            <person name="Stajich J.E."/>
        </authorList>
    </citation>
    <scope>NUCLEOTIDE SEQUENCE</scope>
    <source>
        <strain evidence="1">Berkeley</strain>
    </source>
</reference>
<keyword evidence="2" id="KW-1185">Reference proteome</keyword>
<evidence type="ECO:0000313" key="1">
    <source>
        <dbReference type="EMBL" id="KAJ9077617.1"/>
    </source>
</evidence>
<accession>A0ACC2TSN4</accession>
<dbReference type="EMBL" id="QTSX02002188">
    <property type="protein sequence ID" value="KAJ9077617.1"/>
    <property type="molecule type" value="Genomic_DNA"/>
</dbReference>
<comment type="caution">
    <text evidence="1">The sequence shown here is derived from an EMBL/GenBank/DDBJ whole genome shotgun (WGS) entry which is preliminary data.</text>
</comment>
<proteinExistence type="predicted"/>
<sequence>MHPVIRLLRYIPYNLIMNQIISGRWCPATGTLSSVPPNVNFIPANFAVPPPILENENCVNSQCPEFYAEDALMLSQVIYLGLLWSATTVFPVYTQFNASCEKAELYVSSGPSTGGFSDSQYGAPQDQAQPAPVPHFGEWTTVAPFNPIQPVLDNSFQSEQALPNPGTLIPQAHQKRQIITNEVIEEILTLKQNVVNFTKIAYWLQFTEAVIKREFWVLLKRDVQSWARSQRSNLTLRLRRCIPSCLTFCNMAYDCAISATLTRCLSSILDNVIFISYYKFSLQFHDYGTLSEKNSPKGKRKETKGM</sequence>